<evidence type="ECO:0000256" key="1">
    <source>
        <dbReference type="SAM" id="MobiDB-lite"/>
    </source>
</evidence>
<feature type="transmembrane region" description="Helical" evidence="2">
    <location>
        <begin position="6"/>
        <end position="22"/>
    </location>
</feature>
<feature type="region of interest" description="Disordered" evidence="1">
    <location>
        <begin position="356"/>
        <end position="386"/>
    </location>
</feature>
<evidence type="ECO:0000313" key="3">
    <source>
        <dbReference type="EMBL" id="KIJ14967.1"/>
    </source>
</evidence>
<evidence type="ECO:0000313" key="4">
    <source>
        <dbReference type="Proteomes" id="UP000053647"/>
    </source>
</evidence>
<feature type="region of interest" description="Disordered" evidence="1">
    <location>
        <begin position="173"/>
        <end position="193"/>
    </location>
</feature>
<keyword evidence="2" id="KW-0812">Transmembrane</keyword>
<dbReference type="EMBL" id="KN819339">
    <property type="protein sequence ID" value="KIJ14967.1"/>
    <property type="molecule type" value="Genomic_DNA"/>
</dbReference>
<sequence length="400" mass="44790">MLPFAIIFGVMLIVQQFTYTVVPRRLTRRLGIGGTAPPLIDGIIHGLFVASMMESPTDFDPPNLEPVASTAAVNDVIVGTALVLYALFDEVEIRWIPSPKPLQIADRAFDWEEDLKRNPERYLDDIVPCPRDVPEDFFCRRWQIGASGALKTYGPHVPGWLRVKWEMERQRAQSSGKSKAASNPGSDDSKARRAHPRLELPIRNAYVNIVALLLQCLTFQYLHEWFLDNSADDVERQTWIPTWICALFSAAITLAIFSIVPPSDFSSICRGPRGGILLLRPSVLDRHSWRYGLGVLVHFGLGPTLLSSTSTSLFFAFDDIPSTTRLRPDTFGCTTLTFSRYTSTFKITAEDHPKQRLNVLPHSSNTSSRVSSEQYGLPHDSLERSMCPLDVAPPYARADS</sequence>
<keyword evidence="2" id="KW-0472">Membrane</keyword>
<feature type="compositionally biased region" description="Polar residues" evidence="1">
    <location>
        <begin position="173"/>
        <end position="186"/>
    </location>
</feature>
<dbReference type="AlphaFoldDB" id="A0A0C9U6A0"/>
<accession>A0A0C9U6A0</accession>
<dbReference type="Proteomes" id="UP000053647">
    <property type="component" value="Unassembled WGS sequence"/>
</dbReference>
<evidence type="ECO:0000256" key="2">
    <source>
        <dbReference type="SAM" id="Phobius"/>
    </source>
</evidence>
<reference evidence="4" key="2">
    <citation type="submission" date="2015-01" db="EMBL/GenBank/DDBJ databases">
        <title>Evolutionary Origins and Diversification of the Mycorrhizal Mutualists.</title>
        <authorList>
            <consortium name="DOE Joint Genome Institute"/>
            <consortium name="Mycorrhizal Genomics Consortium"/>
            <person name="Kohler A."/>
            <person name="Kuo A."/>
            <person name="Nagy L.G."/>
            <person name="Floudas D."/>
            <person name="Copeland A."/>
            <person name="Barry K.W."/>
            <person name="Cichocki N."/>
            <person name="Veneault-Fourrey C."/>
            <person name="LaButti K."/>
            <person name="Lindquist E.A."/>
            <person name="Lipzen A."/>
            <person name="Lundell T."/>
            <person name="Morin E."/>
            <person name="Murat C."/>
            <person name="Riley R."/>
            <person name="Ohm R."/>
            <person name="Sun H."/>
            <person name="Tunlid A."/>
            <person name="Henrissat B."/>
            <person name="Grigoriev I.V."/>
            <person name="Hibbett D.S."/>
            <person name="Martin F."/>
        </authorList>
    </citation>
    <scope>NUCLEOTIDE SEQUENCE [LARGE SCALE GENOMIC DNA]</scope>
    <source>
        <strain evidence="4">ATCC 200175</strain>
    </source>
</reference>
<reference evidence="3 4" key="1">
    <citation type="submission" date="2014-06" db="EMBL/GenBank/DDBJ databases">
        <authorList>
            <consortium name="DOE Joint Genome Institute"/>
            <person name="Kuo A."/>
            <person name="Kohler A."/>
            <person name="Nagy L.G."/>
            <person name="Floudas D."/>
            <person name="Copeland A."/>
            <person name="Barry K.W."/>
            <person name="Cichocki N."/>
            <person name="Veneault-Fourrey C."/>
            <person name="LaButti K."/>
            <person name="Lindquist E.A."/>
            <person name="Lipzen A."/>
            <person name="Lundell T."/>
            <person name="Morin E."/>
            <person name="Murat C."/>
            <person name="Sun H."/>
            <person name="Tunlid A."/>
            <person name="Henrissat B."/>
            <person name="Grigoriev I.V."/>
            <person name="Hibbett D.S."/>
            <person name="Martin F."/>
            <person name="Nordberg H.P."/>
            <person name="Cantor M.N."/>
            <person name="Hua S.X."/>
        </authorList>
    </citation>
    <scope>NUCLEOTIDE SEQUENCE [LARGE SCALE GENOMIC DNA]</scope>
    <source>
        <strain evidence="3 4">ATCC 200175</strain>
    </source>
</reference>
<keyword evidence="4" id="KW-1185">Reference proteome</keyword>
<feature type="transmembrane region" description="Helical" evidence="2">
    <location>
        <begin position="238"/>
        <end position="260"/>
    </location>
</feature>
<feature type="compositionally biased region" description="Polar residues" evidence="1">
    <location>
        <begin position="361"/>
        <end position="374"/>
    </location>
</feature>
<dbReference type="OrthoDB" id="2685133at2759"/>
<dbReference type="HOGENOM" id="CLU_794765_0_0_1"/>
<protein>
    <submittedName>
        <fullName evidence="3">Uncharacterized protein</fullName>
    </submittedName>
</protein>
<proteinExistence type="predicted"/>
<gene>
    <name evidence="3" type="ORF">PAXINDRAFT_99765</name>
</gene>
<organism evidence="3 4">
    <name type="scientific">Paxillus involutus ATCC 200175</name>
    <dbReference type="NCBI Taxonomy" id="664439"/>
    <lineage>
        <taxon>Eukaryota</taxon>
        <taxon>Fungi</taxon>
        <taxon>Dikarya</taxon>
        <taxon>Basidiomycota</taxon>
        <taxon>Agaricomycotina</taxon>
        <taxon>Agaricomycetes</taxon>
        <taxon>Agaricomycetidae</taxon>
        <taxon>Boletales</taxon>
        <taxon>Paxilineae</taxon>
        <taxon>Paxillaceae</taxon>
        <taxon>Paxillus</taxon>
    </lineage>
</organism>
<keyword evidence="2" id="KW-1133">Transmembrane helix</keyword>
<name>A0A0C9U6A0_PAXIN</name>